<dbReference type="PANTHER" id="PTHR16222">
    <property type="entry name" value="ADP-RIBOSYLGLYCOHYDROLASE"/>
    <property type="match status" value="1"/>
</dbReference>
<dbReference type="Pfam" id="PF03747">
    <property type="entry name" value="ADP_ribosyl_GH"/>
    <property type="match status" value="1"/>
</dbReference>
<comment type="caution">
    <text evidence="13">The sequence shown here is derived from an EMBL/GenBank/DDBJ whole genome shotgun (WGS) entry which is preliminary data.</text>
</comment>
<name>A0AAV2IS05_LYMST</name>
<feature type="non-terminal residue" evidence="13">
    <location>
        <position position="234"/>
    </location>
</feature>
<dbReference type="GO" id="GO:0004649">
    <property type="term" value="F:poly(ADP-ribose) glycohydrolase activity"/>
    <property type="evidence" value="ECO:0007669"/>
    <property type="project" value="UniProtKB-EC"/>
</dbReference>
<organism evidence="13 14">
    <name type="scientific">Lymnaea stagnalis</name>
    <name type="common">Great pond snail</name>
    <name type="synonym">Helix stagnalis</name>
    <dbReference type="NCBI Taxonomy" id="6523"/>
    <lineage>
        <taxon>Eukaryota</taxon>
        <taxon>Metazoa</taxon>
        <taxon>Spiralia</taxon>
        <taxon>Lophotrochozoa</taxon>
        <taxon>Mollusca</taxon>
        <taxon>Gastropoda</taxon>
        <taxon>Heterobranchia</taxon>
        <taxon>Euthyneura</taxon>
        <taxon>Panpulmonata</taxon>
        <taxon>Hygrophila</taxon>
        <taxon>Lymnaeoidea</taxon>
        <taxon>Lymnaeidae</taxon>
        <taxon>Lymnaea</taxon>
    </lineage>
</organism>
<sequence length="234" mass="25632">IGTWSDDGAQALILLNTLLECDKFDAAHFAEGLVDWYDKGFMAVGGIVFDVGIQTANAIRELKRGTEPLLAGGKDEYSNGNGALMRVLPLALWHQGSDSELIADAFAQSAVTHAHLRSKLCCALYCLWARRILQNVENPWESAVETLYRIFPEGTIEHTEFETRIFPKEAIYDVNGSGYVVSSLQASRWANNNQSYEETVKAAISLGEDTDTTACIAGGIAGIKFGLEAIPNRW</sequence>
<evidence type="ECO:0000256" key="11">
    <source>
        <dbReference type="ARBA" id="ARBA00049015"/>
    </source>
</evidence>
<feature type="binding site" evidence="12">
    <location>
        <position position="6"/>
    </location>
    <ligand>
        <name>Mg(2+)</name>
        <dbReference type="ChEBI" id="CHEBI:18420"/>
        <label>1</label>
    </ligand>
</feature>
<keyword evidence="12" id="KW-0479">Metal-binding</keyword>
<keyword evidence="12" id="KW-0460">Magnesium</keyword>
<reference evidence="13 14" key="1">
    <citation type="submission" date="2024-04" db="EMBL/GenBank/DDBJ databases">
        <authorList>
            <consortium name="Genoscope - CEA"/>
            <person name="William W."/>
        </authorList>
    </citation>
    <scope>NUCLEOTIDE SEQUENCE [LARGE SCALE GENOMIC DNA]</scope>
</reference>
<feature type="binding site" evidence="12">
    <location>
        <position position="212"/>
    </location>
    <ligand>
        <name>Mg(2+)</name>
        <dbReference type="ChEBI" id="CHEBI:18420"/>
        <label>1</label>
    </ligand>
</feature>
<dbReference type="InterPro" id="IPR050792">
    <property type="entry name" value="ADP-ribosylglycohydrolase"/>
</dbReference>
<evidence type="ECO:0000313" key="14">
    <source>
        <dbReference type="Proteomes" id="UP001497497"/>
    </source>
</evidence>
<feature type="binding site" evidence="12">
    <location>
        <position position="7"/>
    </location>
    <ligand>
        <name>Mg(2+)</name>
        <dbReference type="ChEBI" id="CHEBI:18420"/>
        <label>1</label>
    </ligand>
</feature>
<proteinExistence type="inferred from homology"/>
<evidence type="ECO:0000256" key="2">
    <source>
        <dbReference type="ARBA" id="ARBA00012255"/>
    </source>
</evidence>
<evidence type="ECO:0000256" key="4">
    <source>
        <dbReference type="ARBA" id="ARBA00041057"/>
    </source>
</evidence>
<protein>
    <recommendedName>
        <fullName evidence="4">ADP-ribosylhydrolase ARH3</fullName>
        <ecNumber evidence="2">3.2.1.143</ecNumber>
    </recommendedName>
    <alternativeName>
        <fullName evidence="5">ADP-ribose glycohydrolase ARH3</fullName>
    </alternativeName>
    <alternativeName>
        <fullName evidence="6">ADP-ribosylhydrolase 3</fullName>
    </alternativeName>
    <alternativeName>
        <fullName evidence="9">O-acetyl-ADP-ribose deacetylase ARH3</fullName>
    </alternativeName>
    <alternativeName>
        <fullName evidence="10">Poly(ADP-ribose) glycohydrolase ARH3</fullName>
    </alternativeName>
    <alternativeName>
        <fullName evidence="8">[Protein ADP-ribosylarginine] hydrolase-like protein 2</fullName>
    </alternativeName>
    <alternativeName>
        <fullName evidence="7">[Protein ADP-ribosylserine] hydrolase</fullName>
    </alternativeName>
</protein>
<dbReference type="EMBL" id="CAXITT010001992">
    <property type="protein sequence ID" value="CAL1548873.1"/>
    <property type="molecule type" value="Genomic_DNA"/>
</dbReference>
<evidence type="ECO:0000256" key="3">
    <source>
        <dbReference type="ARBA" id="ARBA00022801"/>
    </source>
</evidence>
<feature type="binding site" evidence="12">
    <location>
        <position position="209"/>
    </location>
    <ligand>
        <name>Mg(2+)</name>
        <dbReference type="ChEBI" id="CHEBI:18420"/>
        <label>1</label>
    </ligand>
</feature>
<evidence type="ECO:0000256" key="8">
    <source>
        <dbReference type="ARBA" id="ARBA00042850"/>
    </source>
</evidence>
<evidence type="ECO:0000256" key="7">
    <source>
        <dbReference type="ARBA" id="ARBA00042722"/>
    </source>
</evidence>
<dbReference type="Gene3D" id="1.10.4080.10">
    <property type="entry name" value="ADP-ribosylation/Crystallin J1"/>
    <property type="match status" value="1"/>
</dbReference>
<gene>
    <name evidence="13" type="ORF">GSLYS_00022190001</name>
</gene>
<dbReference type="Proteomes" id="UP001497497">
    <property type="component" value="Unassembled WGS sequence"/>
</dbReference>
<dbReference type="InterPro" id="IPR005502">
    <property type="entry name" value="Ribosyl_crysJ1"/>
</dbReference>
<evidence type="ECO:0000256" key="5">
    <source>
        <dbReference type="ARBA" id="ARBA00042398"/>
    </source>
</evidence>
<evidence type="ECO:0000256" key="6">
    <source>
        <dbReference type="ARBA" id="ARBA00042471"/>
    </source>
</evidence>
<evidence type="ECO:0000256" key="10">
    <source>
        <dbReference type="ARBA" id="ARBA00043193"/>
    </source>
</evidence>
<dbReference type="AlphaFoldDB" id="A0AAV2IS05"/>
<keyword evidence="3" id="KW-0378">Hydrolase</keyword>
<evidence type="ECO:0000313" key="13">
    <source>
        <dbReference type="EMBL" id="CAL1548873.1"/>
    </source>
</evidence>
<comment type="similarity">
    <text evidence="1">Belongs to the ADP-ribosylglycohydrolase family.</text>
</comment>
<feature type="non-terminal residue" evidence="13">
    <location>
        <position position="1"/>
    </location>
</feature>
<comment type="cofactor">
    <cofactor evidence="12">
        <name>Mg(2+)</name>
        <dbReference type="ChEBI" id="CHEBI:18420"/>
    </cofactor>
    <text evidence="12">Binds 2 magnesium ions per subunit.</text>
</comment>
<dbReference type="GO" id="GO:0046872">
    <property type="term" value="F:metal ion binding"/>
    <property type="evidence" value="ECO:0007669"/>
    <property type="project" value="UniProtKB-KW"/>
</dbReference>
<accession>A0AAV2IS05</accession>
<feature type="binding site" evidence="12">
    <location>
        <position position="5"/>
    </location>
    <ligand>
        <name>Mg(2+)</name>
        <dbReference type="ChEBI" id="CHEBI:18420"/>
        <label>1</label>
    </ligand>
</feature>
<dbReference type="SUPFAM" id="SSF101478">
    <property type="entry name" value="ADP-ribosylglycohydrolase"/>
    <property type="match status" value="1"/>
</dbReference>
<dbReference type="InterPro" id="IPR036705">
    <property type="entry name" value="Ribosyl_crysJ1_sf"/>
</dbReference>
<dbReference type="EC" id="3.2.1.143" evidence="2"/>
<evidence type="ECO:0000256" key="1">
    <source>
        <dbReference type="ARBA" id="ARBA00010702"/>
    </source>
</evidence>
<feature type="binding site" evidence="12">
    <location>
        <position position="211"/>
    </location>
    <ligand>
        <name>Mg(2+)</name>
        <dbReference type="ChEBI" id="CHEBI:18420"/>
        <label>1</label>
    </ligand>
</feature>
<dbReference type="PANTHER" id="PTHR16222:SF24">
    <property type="entry name" value="ADP-RIBOSYLHYDROLASE ARH3"/>
    <property type="match status" value="1"/>
</dbReference>
<evidence type="ECO:0000256" key="12">
    <source>
        <dbReference type="PIRSR" id="PIRSR605502-1"/>
    </source>
</evidence>
<comment type="catalytic activity">
    <reaction evidence="11">
        <text>alpha-NAD(+) + H2O = ADP-D-ribose + nicotinamide + H(+)</text>
        <dbReference type="Rhea" id="RHEA:68792"/>
        <dbReference type="ChEBI" id="CHEBI:15377"/>
        <dbReference type="ChEBI" id="CHEBI:15378"/>
        <dbReference type="ChEBI" id="CHEBI:17154"/>
        <dbReference type="ChEBI" id="CHEBI:57967"/>
        <dbReference type="ChEBI" id="CHEBI:77017"/>
    </reaction>
</comment>
<keyword evidence="14" id="KW-1185">Reference proteome</keyword>
<evidence type="ECO:0000256" key="9">
    <source>
        <dbReference type="ARBA" id="ARBA00043187"/>
    </source>
</evidence>